<dbReference type="EMBL" id="MF042360">
    <property type="protein sequence ID" value="ARV76639.1"/>
    <property type="molecule type" value="Genomic_DNA"/>
</dbReference>
<protein>
    <submittedName>
        <fullName evidence="1">Uncharacterized protein</fullName>
    </submittedName>
</protein>
<proteinExistence type="predicted"/>
<accession>A0A1Y0SYQ2</accession>
<organism evidence="1 2">
    <name type="scientific">Pseudomonas phage Phabio</name>
    <dbReference type="NCBI Taxonomy" id="2006668"/>
    <lineage>
        <taxon>Viruses</taxon>
        <taxon>Duplodnaviria</taxon>
        <taxon>Heunggongvirae</taxon>
        <taxon>Uroviricota</taxon>
        <taxon>Caudoviricetes</taxon>
        <taxon>Chimalliviridae</taxon>
        <taxon>Phabiovirus</taxon>
        <taxon>Phabiovirus phabio</taxon>
    </lineage>
</organism>
<sequence length="77" mass="9548">MGLKDRWELYRLNKRRFETNRVKTGKVKGTCTDLFFVTLITVLEEWEVETCLPSHDITDEYHKEWVVSDRSWYWFWE</sequence>
<dbReference type="Proteomes" id="UP000225448">
    <property type="component" value="Segment"/>
</dbReference>
<reference evidence="1 2" key="1">
    <citation type="submission" date="2017-05" db="EMBL/GenBank/DDBJ databases">
        <authorList>
            <person name="Song R."/>
            <person name="Chenine A.L."/>
            <person name="Ruprecht R.M."/>
        </authorList>
    </citation>
    <scope>NUCLEOTIDE SEQUENCE [LARGE SCALE GENOMIC DNA]</scope>
</reference>
<name>A0A1Y0SYQ2_9CAUD</name>
<evidence type="ECO:0000313" key="2">
    <source>
        <dbReference type="Proteomes" id="UP000225448"/>
    </source>
</evidence>
<evidence type="ECO:0000313" key="1">
    <source>
        <dbReference type="EMBL" id="ARV76639.1"/>
    </source>
</evidence>
<keyword evidence="2" id="KW-1185">Reference proteome</keyword>
<gene>
    <name evidence="1" type="ORF">PHABIO_8</name>
</gene>